<protein>
    <recommendedName>
        <fullName evidence="7">Xylanolytic transcriptional activator regulatory domain-containing protein</fullName>
    </recommendedName>
</protein>
<dbReference type="PANTHER" id="PTHR47338:SF29">
    <property type="entry name" value="ZN(2)-C6 FUNGAL-TYPE DOMAIN-CONTAINING PROTEIN"/>
    <property type="match status" value="1"/>
</dbReference>
<dbReference type="OrthoDB" id="2309723at2759"/>
<dbReference type="Pfam" id="PF04082">
    <property type="entry name" value="Fungal_trans"/>
    <property type="match status" value="1"/>
</dbReference>
<organism evidence="8 9">
    <name type="scientific">Collybiopsis confluens</name>
    <dbReference type="NCBI Taxonomy" id="2823264"/>
    <lineage>
        <taxon>Eukaryota</taxon>
        <taxon>Fungi</taxon>
        <taxon>Dikarya</taxon>
        <taxon>Basidiomycota</taxon>
        <taxon>Agaricomycotina</taxon>
        <taxon>Agaricomycetes</taxon>
        <taxon>Agaricomycetidae</taxon>
        <taxon>Agaricales</taxon>
        <taxon>Marasmiineae</taxon>
        <taxon>Omphalotaceae</taxon>
        <taxon>Collybiopsis</taxon>
    </lineage>
</organism>
<dbReference type="GO" id="GO:0003677">
    <property type="term" value="F:DNA binding"/>
    <property type="evidence" value="ECO:0007669"/>
    <property type="project" value="InterPro"/>
</dbReference>
<evidence type="ECO:0000313" key="9">
    <source>
        <dbReference type="Proteomes" id="UP000518752"/>
    </source>
</evidence>
<gene>
    <name evidence="8" type="ORF">D9757_014893</name>
</gene>
<comment type="caution">
    <text evidence="8">The sequence shown here is derived from an EMBL/GenBank/DDBJ whole genome shotgun (WGS) entry which is preliminary data.</text>
</comment>
<name>A0A8H5FNJ2_9AGAR</name>
<evidence type="ECO:0000256" key="4">
    <source>
        <dbReference type="ARBA" id="ARBA00023163"/>
    </source>
</evidence>
<keyword evidence="3" id="KW-0805">Transcription regulation</keyword>
<evidence type="ECO:0000256" key="1">
    <source>
        <dbReference type="ARBA" id="ARBA00004123"/>
    </source>
</evidence>
<dbReference type="AlphaFoldDB" id="A0A8H5FNJ2"/>
<accession>A0A8H5FNJ2</accession>
<keyword evidence="5" id="KW-0539">Nucleus</keyword>
<dbReference type="GO" id="GO:0005634">
    <property type="term" value="C:nucleus"/>
    <property type="evidence" value="ECO:0007669"/>
    <property type="project" value="UniProtKB-SubCell"/>
</dbReference>
<evidence type="ECO:0000256" key="6">
    <source>
        <dbReference type="SAM" id="MobiDB-lite"/>
    </source>
</evidence>
<dbReference type="GO" id="GO:0006351">
    <property type="term" value="P:DNA-templated transcription"/>
    <property type="evidence" value="ECO:0007669"/>
    <property type="project" value="InterPro"/>
</dbReference>
<dbReference type="InterPro" id="IPR050815">
    <property type="entry name" value="TF_fung"/>
</dbReference>
<feature type="domain" description="Xylanolytic transcriptional activator regulatory" evidence="7">
    <location>
        <begin position="129"/>
        <end position="277"/>
    </location>
</feature>
<evidence type="ECO:0000256" key="3">
    <source>
        <dbReference type="ARBA" id="ARBA00023015"/>
    </source>
</evidence>
<evidence type="ECO:0000256" key="2">
    <source>
        <dbReference type="ARBA" id="ARBA00022723"/>
    </source>
</evidence>
<sequence length="522" mass="58545">MSGTENCKHQLEVLDSLTSRSNDSLSPERNAVEPNQYVPNANAQMLRRIAKDIDRLQERVDELESLGPSESSAVQLYQPYGPKSKQNQVPLEPRLDIRKRLIDLFLESVFELSFSFNPTRFRASALLPYPNGHYARPDTVLMSMVYVWGIHLSQDTSLKQLKEDHLAFALRELASPTQSESKSHPRQLLHTIQAEILVTRYLISTGKVTEGGVHISRAKAMSIAGGFLKIRSNQTFQSSPALSMGSLPPPVDVIEEGDRIIIFWSGFVLDKLWTVVLDEAGTDNVCDKGLGGYLDTPWPQEFEVYEQGGDFVPEGYSFTTTNFTDGKPTLDRGDSTQAMLAKAAFCWERAADLAKDDPGEISLERYAKFLNTFIQRKRWIENFMMTLPNHVPNPTPAKMARLLQAHSVAHGAYIQLLRIMPAQGDTDAVARGQAVISSAQKIVKLINSPFLESIRRHINPIMGYVWTLAYTVIVETGCVTPETMNDMQHGITVIARFSETCAFMRNHLKQMQDVLARIDNEA</sequence>
<dbReference type="InterPro" id="IPR007219">
    <property type="entry name" value="XnlR_reg_dom"/>
</dbReference>
<feature type="region of interest" description="Disordered" evidence="6">
    <location>
        <begin position="16"/>
        <end position="37"/>
    </location>
</feature>
<feature type="compositionally biased region" description="Polar residues" evidence="6">
    <location>
        <begin position="16"/>
        <end position="27"/>
    </location>
</feature>
<dbReference type="EMBL" id="JAACJN010000478">
    <property type="protein sequence ID" value="KAF5342958.1"/>
    <property type="molecule type" value="Genomic_DNA"/>
</dbReference>
<keyword evidence="4" id="KW-0804">Transcription</keyword>
<proteinExistence type="predicted"/>
<dbReference type="Proteomes" id="UP000518752">
    <property type="component" value="Unassembled WGS sequence"/>
</dbReference>
<comment type="subcellular location">
    <subcellularLocation>
        <location evidence="1">Nucleus</location>
    </subcellularLocation>
</comment>
<evidence type="ECO:0000313" key="8">
    <source>
        <dbReference type="EMBL" id="KAF5342958.1"/>
    </source>
</evidence>
<dbReference type="GO" id="GO:0000981">
    <property type="term" value="F:DNA-binding transcription factor activity, RNA polymerase II-specific"/>
    <property type="evidence" value="ECO:0007669"/>
    <property type="project" value="InterPro"/>
</dbReference>
<reference evidence="8 9" key="1">
    <citation type="journal article" date="2020" name="ISME J.">
        <title>Uncovering the hidden diversity of litter-decomposition mechanisms in mushroom-forming fungi.</title>
        <authorList>
            <person name="Floudas D."/>
            <person name="Bentzer J."/>
            <person name="Ahren D."/>
            <person name="Johansson T."/>
            <person name="Persson P."/>
            <person name="Tunlid A."/>
        </authorList>
    </citation>
    <scope>NUCLEOTIDE SEQUENCE [LARGE SCALE GENOMIC DNA]</scope>
    <source>
        <strain evidence="8 9">CBS 406.79</strain>
    </source>
</reference>
<dbReference type="GO" id="GO:0008270">
    <property type="term" value="F:zinc ion binding"/>
    <property type="evidence" value="ECO:0007669"/>
    <property type="project" value="InterPro"/>
</dbReference>
<dbReference type="PANTHER" id="PTHR47338">
    <property type="entry name" value="ZN(II)2CYS6 TRANSCRIPTION FACTOR (EUROFUNG)-RELATED"/>
    <property type="match status" value="1"/>
</dbReference>
<keyword evidence="9" id="KW-1185">Reference proteome</keyword>
<evidence type="ECO:0000256" key="5">
    <source>
        <dbReference type="ARBA" id="ARBA00023242"/>
    </source>
</evidence>
<keyword evidence="2" id="KW-0479">Metal-binding</keyword>
<dbReference type="CDD" id="cd12148">
    <property type="entry name" value="fungal_TF_MHR"/>
    <property type="match status" value="1"/>
</dbReference>
<evidence type="ECO:0000259" key="7">
    <source>
        <dbReference type="Pfam" id="PF04082"/>
    </source>
</evidence>